<proteinExistence type="predicted"/>
<name>A0A0N4VZC6_HAEPC</name>
<feature type="region of interest" description="Disordered" evidence="1">
    <location>
        <begin position="91"/>
        <end position="111"/>
    </location>
</feature>
<dbReference type="OrthoDB" id="5866640at2759"/>
<reference evidence="2 3" key="2">
    <citation type="submission" date="2018-11" db="EMBL/GenBank/DDBJ databases">
        <authorList>
            <consortium name="Pathogen Informatics"/>
        </authorList>
    </citation>
    <scope>NUCLEOTIDE SEQUENCE [LARGE SCALE GENOMIC DNA]</scope>
    <source>
        <strain evidence="2 3">MHpl1</strain>
    </source>
</reference>
<sequence length="111" mass="12143">MGRHQLNSLNNSLTGGGFMADMMTQNILSHHMMMNMNSQIKQEIPSEEPKEDMQPTVGAPEILNIKELNLPFLNNLFGCTDENSGVIEGELPASATASEHDQEMNLGNVGN</sequence>
<evidence type="ECO:0000256" key="1">
    <source>
        <dbReference type="SAM" id="MobiDB-lite"/>
    </source>
</evidence>
<dbReference type="Proteomes" id="UP000268014">
    <property type="component" value="Unassembled WGS sequence"/>
</dbReference>
<dbReference type="WBParaSite" id="HPLM_0000264801-mRNA-1">
    <property type="protein sequence ID" value="HPLM_0000264801-mRNA-1"/>
    <property type="gene ID" value="HPLM_0000264801"/>
</dbReference>
<evidence type="ECO:0000313" key="4">
    <source>
        <dbReference type="WBParaSite" id="HPLM_0000264801-mRNA-1"/>
    </source>
</evidence>
<gene>
    <name evidence="2" type="ORF">HPLM_LOCUS2644</name>
</gene>
<dbReference type="AlphaFoldDB" id="A0A0N4VZC6"/>
<evidence type="ECO:0000313" key="2">
    <source>
        <dbReference type="EMBL" id="VDO16076.1"/>
    </source>
</evidence>
<keyword evidence="3" id="KW-1185">Reference proteome</keyword>
<accession>A0A0N4VZC6</accession>
<reference evidence="4" key="1">
    <citation type="submission" date="2017-02" db="UniProtKB">
        <authorList>
            <consortium name="WormBaseParasite"/>
        </authorList>
    </citation>
    <scope>IDENTIFICATION</scope>
</reference>
<dbReference type="STRING" id="6290.A0A0N4VZC6"/>
<protein>
    <submittedName>
        <fullName evidence="4">HSF_DOMAIN domain-containing protein</fullName>
    </submittedName>
</protein>
<dbReference type="EMBL" id="UZAF01006088">
    <property type="protein sequence ID" value="VDO16076.1"/>
    <property type="molecule type" value="Genomic_DNA"/>
</dbReference>
<organism evidence="4">
    <name type="scientific">Haemonchus placei</name>
    <name type="common">Barber's pole worm</name>
    <dbReference type="NCBI Taxonomy" id="6290"/>
    <lineage>
        <taxon>Eukaryota</taxon>
        <taxon>Metazoa</taxon>
        <taxon>Ecdysozoa</taxon>
        <taxon>Nematoda</taxon>
        <taxon>Chromadorea</taxon>
        <taxon>Rhabditida</taxon>
        <taxon>Rhabditina</taxon>
        <taxon>Rhabditomorpha</taxon>
        <taxon>Strongyloidea</taxon>
        <taxon>Trichostrongylidae</taxon>
        <taxon>Haemonchus</taxon>
    </lineage>
</organism>
<evidence type="ECO:0000313" key="3">
    <source>
        <dbReference type="Proteomes" id="UP000268014"/>
    </source>
</evidence>